<dbReference type="PANTHER" id="PTHR38446:SF1">
    <property type="entry name" value="BLL0914 PROTEIN"/>
    <property type="match status" value="1"/>
</dbReference>
<reference evidence="2 3" key="1">
    <citation type="submission" date="2024-02" db="EMBL/GenBank/DDBJ databases">
        <title>Comparative Genomic Analysis of Flavobacterium Species Causing Columnaris Disease of Freshwater Fish in Thailand: Insights into Virulence and Resistance Mechanisms.</title>
        <authorList>
            <person name="Nguyen D."/>
            <person name="Chokmangmeepisarn P."/>
            <person name="Khianchaikhan K."/>
            <person name="Morishita M."/>
            <person name="Bunnoy A."/>
            <person name="Rodkhum C."/>
        </authorList>
    </citation>
    <scope>NUCLEOTIDE SEQUENCE [LARGE SCALE GENOMIC DNA]</scope>
    <source>
        <strain evidence="2 3">CNRT2201</strain>
    </source>
</reference>
<feature type="transmembrane region" description="Helical" evidence="1">
    <location>
        <begin position="101"/>
        <end position="119"/>
    </location>
</feature>
<proteinExistence type="predicted"/>
<keyword evidence="3" id="KW-1185">Reference proteome</keyword>
<feature type="transmembrane region" description="Helical" evidence="1">
    <location>
        <begin position="6"/>
        <end position="28"/>
    </location>
</feature>
<gene>
    <name evidence="2" type="ORF">V3I07_03835</name>
</gene>
<evidence type="ECO:0000313" key="3">
    <source>
        <dbReference type="Proteomes" id="UP001621706"/>
    </source>
</evidence>
<name>A0ABW8P661_9FLAO</name>
<feature type="transmembrane region" description="Helical" evidence="1">
    <location>
        <begin position="49"/>
        <end position="69"/>
    </location>
</feature>
<comment type="caution">
    <text evidence="2">The sequence shown here is derived from an EMBL/GenBank/DDBJ whole genome shotgun (WGS) entry which is preliminary data.</text>
</comment>
<dbReference type="Proteomes" id="UP001621706">
    <property type="component" value="Unassembled WGS sequence"/>
</dbReference>
<dbReference type="EMBL" id="JAZGZP010000005">
    <property type="protein sequence ID" value="MFK7000023.1"/>
    <property type="molecule type" value="Genomic_DNA"/>
</dbReference>
<accession>A0ABW8P661</accession>
<dbReference type="PANTHER" id="PTHR38446">
    <property type="entry name" value="BLL0914 PROTEIN"/>
    <property type="match status" value="1"/>
</dbReference>
<keyword evidence="1" id="KW-0472">Membrane</keyword>
<dbReference type="RefSeq" id="WP_165624134.1">
    <property type="nucleotide sequence ID" value="NZ_JAZGZP010000005.1"/>
</dbReference>
<keyword evidence="1" id="KW-1133">Transmembrane helix</keyword>
<evidence type="ECO:0000256" key="1">
    <source>
        <dbReference type="SAM" id="Phobius"/>
    </source>
</evidence>
<dbReference type="Pfam" id="PF06993">
    <property type="entry name" value="DUF1304"/>
    <property type="match status" value="1"/>
</dbReference>
<feature type="transmembrane region" description="Helical" evidence="1">
    <location>
        <begin position="75"/>
        <end position="94"/>
    </location>
</feature>
<keyword evidence="1" id="KW-0812">Transmembrane</keyword>
<protein>
    <submittedName>
        <fullName evidence="2">DUF1304 domain-containing protein</fullName>
    </submittedName>
</protein>
<organism evidence="2 3">
    <name type="scientific">Flavobacterium oreochromis</name>
    <dbReference type="NCBI Taxonomy" id="2906078"/>
    <lineage>
        <taxon>Bacteria</taxon>
        <taxon>Pseudomonadati</taxon>
        <taxon>Bacteroidota</taxon>
        <taxon>Flavobacteriia</taxon>
        <taxon>Flavobacteriales</taxon>
        <taxon>Flavobacteriaceae</taxon>
        <taxon>Flavobacterium</taxon>
    </lineage>
</organism>
<dbReference type="InterPro" id="IPR009732">
    <property type="entry name" value="DUF1304"/>
</dbReference>
<evidence type="ECO:0000313" key="2">
    <source>
        <dbReference type="EMBL" id="MFK7000023.1"/>
    </source>
</evidence>
<sequence length="120" mass="13239">MMILTKIIIGFVAFVHVHIMGLEIFVWTTKAPKVFKSISKDLFKSTKTLAANQGLYNGFIAAGLIGSLLLNNTEWFQNISLFFLSCVAIARIYGALTISKRILYVQTIPSLLGIVSVLSN</sequence>